<dbReference type="KEGG" id="care:LT85_1032"/>
<dbReference type="EMBL" id="CP009962">
    <property type="protein sequence ID" value="AIY40190.1"/>
    <property type="molecule type" value="Genomic_DNA"/>
</dbReference>
<dbReference type="OrthoDB" id="6711434at2"/>
<proteinExistence type="predicted"/>
<reference evidence="2" key="1">
    <citation type="journal article" date="2014" name="Soil Biol. Biochem.">
        <title>Structure and function of bacterial communities in ageing soils: Insights from the Mendocino ecological staircase.</title>
        <authorList>
            <person name="Uroz S."/>
            <person name="Tech J.J."/>
            <person name="Sawaya N.A."/>
            <person name="Frey-Klett P."/>
            <person name="Leveau J.H.J."/>
        </authorList>
    </citation>
    <scope>NUCLEOTIDE SEQUENCE [LARGE SCALE GENOMIC DNA]</scope>
    <source>
        <strain evidence="2">Cal35</strain>
    </source>
</reference>
<dbReference type="HOGENOM" id="CLU_143419_0_0_4"/>
<keyword evidence="2" id="KW-1185">Reference proteome</keyword>
<evidence type="ECO:0000313" key="2">
    <source>
        <dbReference type="Proteomes" id="UP000030302"/>
    </source>
</evidence>
<name>A0A0A1F8U7_9BURK</name>
<organism evidence="1 2">
    <name type="scientific">Collimonas arenae</name>
    <dbReference type="NCBI Taxonomy" id="279058"/>
    <lineage>
        <taxon>Bacteria</taxon>
        <taxon>Pseudomonadati</taxon>
        <taxon>Pseudomonadota</taxon>
        <taxon>Betaproteobacteria</taxon>
        <taxon>Burkholderiales</taxon>
        <taxon>Oxalobacteraceae</taxon>
        <taxon>Collimonas</taxon>
    </lineage>
</organism>
<dbReference type="AlphaFoldDB" id="A0A0A1F8U7"/>
<accession>A0A0A1F8U7</accession>
<dbReference type="RefSeq" id="WP_052134723.1">
    <property type="nucleotide sequence ID" value="NZ_CP009962.1"/>
</dbReference>
<dbReference type="STRING" id="279058.LT85_1032"/>
<protein>
    <submittedName>
        <fullName evidence="1">Phage protein</fullName>
    </submittedName>
</protein>
<dbReference type="Proteomes" id="UP000030302">
    <property type="component" value="Chromosome"/>
</dbReference>
<gene>
    <name evidence="1" type="ORF">LT85_1032</name>
</gene>
<sequence length="159" mass="17921">MIGHVIPATYAHAYNMAPRMRTAEVAEVWASDRRLPLEALVHELDNSALSWSWVIDGQVACMFGFVLHNLLDSTAYPWFLTSDLVETHSRSFIRACKSGLPGVLAQYPDLKGMVDARYVLSIRWLEWLGFVVGDPVERGPDHTLFRPFYSEKKHASASA</sequence>
<evidence type="ECO:0000313" key="1">
    <source>
        <dbReference type="EMBL" id="AIY40190.1"/>
    </source>
</evidence>